<comment type="caution">
    <text evidence="2">The sequence shown here is derived from an EMBL/GenBank/DDBJ whole genome shotgun (WGS) entry which is preliminary data.</text>
</comment>
<dbReference type="AlphaFoldDB" id="A0A8S8ZZB9"/>
<accession>A0A8S8ZZB9</accession>
<feature type="region of interest" description="Disordered" evidence="1">
    <location>
        <begin position="146"/>
        <end position="165"/>
    </location>
</feature>
<reference evidence="2 3" key="1">
    <citation type="submission" date="2017-07" db="EMBL/GenBank/DDBJ databases">
        <title>Genome sequence of the Sordaria macrospora wild type strain R19027.</title>
        <authorList>
            <person name="Nowrousian M."/>
            <person name="Teichert I."/>
            <person name="Kueck U."/>
        </authorList>
    </citation>
    <scope>NUCLEOTIDE SEQUENCE [LARGE SCALE GENOMIC DNA]</scope>
    <source>
        <strain evidence="2 3">R19027</strain>
        <tissue evidence="2">Mycelium</tissue>
    </source>
</reference>
<dbReference type="Proteomes" id="UP000433876">
    <property type="component" value="Unassembled WGS sequence"/>
</dbReference>
<evidence type="ECO:0000313" key="3">
    <source>
        <dbReference type="Proteomes" id="UP000433876"/>
    </source>
</evidence>
<proteinExistence type="predicted"/>
<evidence type="ECO:0000256" key="1">
    <source>
        <dbReference type="SAM" id="MobiDB-lite"/>
    </source>
</evidence>
<gene>
    <name evidence="2" type="ORF">SMACR_05085</name>
</gene>
<evidence type="ECO:0000313" key="2">
    <source>
        <dbReference type="EMBL" id="KAA8633512.1"/>
    </source>
</evidence>
<dbReference type="EMBL" id="NMPR01000036">
    <property type="protein sequence ID" value="KAA8633512.1"/>
    <property type="molecule type" value="Genomic_DNA"/>
</dbReference>
<sequence>MALGSLIALATTLSSTQFQGSYGSRQGALLPRSKCTYGRHSCWLSLQSSAPPLIVLITPVLPFATLLFFSTSSVPVSPPVQVSLFGDELLETGDLQSFNITSQRRRVVCTQLPSSTATPLWELVKVLHRNKSRVAFNIRGPGIVQKPNPATDHVGTGAATTKPPQATGHIMLDSIPIWTRLIPRIGTYNTQDSLVVTGPTTSLALTDNACWCRPQEGYQADCRSSTVSFITTPRAMTDSLVFRCLSSRPPRPSLTAPLTMASRIPIVIGSKPFFRKPAVEKAACVDAQSYAGYIAFGKETNSPQRHLQQCLPSGSAASARSAAETAATATGCFIENLIRVRPRKQPIHEPKLIEFNNEPSPWTT</sequence>
<organism evidence="2 3">
    <name type="scientific">Sordaria macrospora</name>
    <dbReference type="NCBI Taxonomy" id="5147"/>
    <lineage>
        <taxon>Eukaryota</taxon>
        <taxon>Fungi</taxon>
        <taxon>Dikarya</taxon>
        <taxon>Ascomycota</taxon>
        <taxon>Pezizomycotina</taxon>
        <taxon>Sordariomycetes</taxon>
        <taxon>Sordariomycetidae</taxon>
        <taxon>Sordariales</taxon>
        <taxon>Sordariaceae</taxon>
        <taxon>Sordaria</taxon>
    </lineage>
</organism>
<name>A0A8S8ZZB9_SORMA</name>
<protein>
    <submittedName>
        <fullName evidence="2">Uncharacterized protein</fullName>
    </submittedName>
</protein>
<dbReference type="VEuPathDB" id="FungiDB:SMAC_05085"/>